<protein>
    <submittedName>
        <fullName evidence="2">Uncharacterized protein</fullName>
    </submittedName>
</protein>
<gene>
    <name evidence="2" type="ORF">TNIN_229871</name>
</gene>
<accession>A0A8X6XIR8</accession>
<comment type="caution">
    <text evidence="2">The sequence shown here is derived from an EMBL/GenBank/DDBJ whole genome shotgun (WGS) entry which is preliminary data.</text>
</comment>
<dbReference type="AlphaFoldDB" id="A0A8X6XIR8"/>
<organism evidence="2 3">
    <name type="scientific">Trichonephila inaurata madagascariensis</name>
    <dbReference type="NCBI Taxonomy" id="2747483"/>
    <lineage>
        <taxon>Eukaryota</taxon>
        <taxon>Metazoa</taxon>
        <taxon>Ecdysozoa</taxon>
        <taxon>Arthropoda</taxon>
        <taxon>Chelicerata</taxon>
        <taxon>Arachnida</taxon>
        <taxon>Araneae</taxon>
        <taxon>Araneomorphae</taxon>
        <taxon>Entelegynae</taxon>
        <taxon>Araneoidea</taxon>
        <taxon>Nephilidae</taxon>
        <taxon>Trichonephila</taxon>
        <taxon>Trichonephila inaurata</taxon>
    </lineage>
</organism>
<reference evidence="2" key="1">
    <citation type="submission" date="2020-08" db="EMBL/GenBank/DDBJ databases">
        <title>Multicomponent nature underlies the extraordinary mechanical properties of spider dragline silk.</title>
        <authorList>
            <person name="Kono N."/>
            <person name="Nakamura H."/>
            <person name="Mori M."/>
            <person name="Yoshida Y."/>
            <person name="Ohtoshi R."/>
            <person name="Malay A.D."/>
            <person name="Moran D.A.P."/>
            <person name="Tomita M."/>
            <person name="Numata K."/>
            <person name="Arakawa K."/>
        </authorList>
    </citation>
    <scope>NUCLEOTIDE SEQUENCE</scope>
</reference>
<dbReference type="Proteomes" id="UP000886998">
    <property type="component" value="Unassembled WGS sequence"/>
</dbReference>
<keyword evidence="3" id="KW-1185">Reference proteome</keyword>
<sequence>MYKQQKRRQDARGGSLHHGPRGRKGRGLEDQKREMNKNGLSSSATFNCPLKKRLRKCKESLQQGRASLYNLRPRNKVTKEAGSRPSGRAMPVQGDQSGPEENRLGGQTLTTPTAGAESKERKIHTKQAPENATCFSSVSLFITLKMNRFAYALLLSLDRKKKLFLPRKIFFPI</sequence>
<feature type="region of interest" description="Disordered" evidence="1">
    <location>
        <begin position="64"/>
        <end position="125"/>
    </location>
</feature>
<dbReference type="EMBL" id="BMAV01008703">
    <property type="protein sequence ID" value="GFY52466.1"/>
    <property type="molecule type" value="Genomic_DNA"/>
</dbReference>
<feature type="region of interest" description="Disordered" evidence="1">
    <location>
        <begin position="1"/>
        <end position="49"/>
    </location>
</feature>
<evidence type="ECO:0000313" key="3">
    <source>
        <dbReference type="Proteomes" id="UP000886998"/>
    </source>
</evidence>
<evidence type="ECO:0000313" key="2">
    <source>
        <dbReference type="EMBL" id="GFY52466.1"/>
    </source>
</evidence>
<feature type="compositionally biased region" description="Basic and acidic residues" evidence="1">
    <location>
        <begin position="26"/>
        <end position="36"/>
    </location>
</feature>
<proteinExistence type="predicted"/>
<evidence type="ECO:0000256" key="1">
    <source>
        <dbReference type="SAM" id="MobiDB-lite"/>
    </source>
</evidence>
<name>A0A8X6XIR8_9ARAC</name>